<dbReference type="Proteomes" id="UP000232722">
    <property type="component" value="Unassembled WGS sequence"/>
</dbReference>
<dbReference type="InterPro" id="IPR003697">
    <property type="entry name" value="Maf-like"/>
</dbReference>
<reference evidence="3" key="5">
    <citation type="submission" date="2020-05" db="EMBL/GenBank/DDBJ databases">
        <authorList>
            <person name="Rincon C."/>
            <person name="Sanders R I."/>
            <person name="Robbins C."/>
            <person name="Chaturvedi A."/>
        </authorList>
    </citation>
    <scope>NUCLEOTIDE SEQUENCE</scope>
    <source>
        <strain evidence="3">CHB12</strain>
    </source>
</reference>
<dbReference type="EMBL" id="LLXJ01001173">
    <property type="protein sequence ID" value="PKC03515.1"/>
    <property type="molecule type" value="Genomic_DNA"/>
</dbReference>
<dbReference type="Gene3D" id="3.90.950.10">
    <property type="match status" value="1"/>
</dbReference>
<dbReference type="SMR" id="A0A2I1EJL0"/>
<evidence type="ECO:0000313" key="5">
    <source>
        <dbReference type="EMBL" id="PKC65854.1"/>
    </source>
</evidence>
<comment type="caution">
    <text evidence="5">The sequence shown here is derived from an EMBL/GenBank/DDBJ whole genome shotgun (WGS) entry which is preliminary data.</text>
</comment>
<reference evidence="5 6" key="4">
    <citation type="submission" date="2017-10" db="EMBL/GenBank/DDBJ databases">
        <title>Genome analyses suggest a sexual origin of heterokaryosis in a supposedly ancient asexual fungus.</title>
        <authorList>
            <person name="Corradi N."/>
            <person name="Sedzielewska K."/>
            <person name="Noel J."/>
            <person name="Charron P."/>
            <person name="Farinelli L."/>
            <person name="Marton T."/>
            <person name="Kruger M."/>
            <person name="Pelin A."/>
            <person name="Brachmann A."/>
            <person name="Corradi N."/>
        </authorList>
    </citation>
    <scope>NUCLEOTIDE SEQUENCE [LARGE SCALE GENOMIC DNA]</scope>
    <source>
        <strain evidence="5 6">A1</strain>
    </source>
</reference>
<dbReference type="PANTHER" id="PTHR43213:SF5">
    <property type="entry name" value="BIFUNCTIONAL DTTP_UTP PYROPHOSPHATASE_METHYLTRANSFERASE PROTEIN-RELATED"/>
    <property type="match status" value="1"/>
</dbReference>
<dbReference type="NCBIfam" id="TIGR00172">
    <property type="entry name" value="maf"/>
    <property type="match status" value="1"/>
</dbReference>
<dbReference type="VEuPathDB" id="FungiDB:RhiirFUN_020585"/>
<sequence>MPFAFVQHLKNKRIILASGSPRRREILSRLGLNFDIVPSKFPETLDKAKYAPSEYAIANATEKGLEVYGRLAQEDQEVDIVIAADTIVSIDDDILEKPKDAEDALRMLKRLSGRSHRVYTGVAFIYSLREPIHPGYNIVSFTEETEVMFRECNEDDLKVYIETGEPMDKAGAYGYQAFGSFFVEKINGCYYNVVGLPIKVFIELEKLVKKQEFNCVTKDLQNNY</sequence>
<keyword evidence="2" id="KW-0378">Hydrolase</keyword>
<dbReference type="PIRSF" id="PIRSF006305">
    <property type="entry name" value="Maf"/>
    <property type="match status" value="1"/>
</dbReference>
<dbReference type="OrthoDB" id="10267058at2759"/>
<evidence type="ECO:0000313" key="4">
    <source>
        <dbReference type="EMBL" id="PKC03515.1"/>
    </source>
</evidence>
<dbReference type="PANTHER" id="PTHR43213">
    <property type="entry name" value="BIFUNCTIONAL DTTP/UTP PYROPHOSPHATASE/METHYLTRANSFERASE PROTEIN-RELATED"/>
    <property type="match status" value="1"/>
</dbReference>
<dbReference type="VEuPathDB" id="FungiDB:FUN_019145"/>
<evidence type="ECO:0000313" key="3">
    <source>
        <dbReference type="EMBL" id="CAB5381862.1"/>
    </source>
</evidence>
<dbReference type="Pfam" id="PF02545">
    <property type="entry name" value="Maf"/>
    <property type="match status" value="1"/>
</dbReference>
<dbReference type="InterPro" id="IPR029001">
    <property type="entry name" value="ITPase-like_fam"/>
</dbReference>
<reference evidence="4 7" key="1">
    <citation type="submission" date="2016-04" db="EMBL/GenBank/DDBJ databases">
        <title>Genome analyses suggest a sexual origin of heterokaryosis in a supposedly ancient asexual fungus.</title>
        <authorList>
            <person name="Ropars J."/>
            <person name="Sedzielewska K."/>
            <person name="Noel J."/>
            <person name="Charron P."/>
            <person name="Farinelli L."/>
            <person name="Marton T."/>
            <person name="Kruger M."/>
            <person name="Pelin A."/>
            <person name="Brachmann A."/>
            <person name="Corradi N."/>
        </authorList>
    </citation>
    <scope>NUCLEOTIDE SEQUENCE [LARGE SCALE GENOMIC DNA]</scope>
    <source>
        <strain evidence="4 7">A5</strain>
    </source>
</reference>
<accession>A0A2I1EJL0</accession>
<name>A0A2I1EJL0_9GLOM</name>
<dbReference type="EMBL" id="CAGKOT010000045">
    <property type="protein sequence ID" value="CAB5381862.1"/>
    <property type="molecule type" value="Genomic_DNA"/>
</dbReference>
<dbReference type="Proteomes" id="UP000684084">
    <property type="component" value="Unassembled WGS sequence"/>
</dbReference>
<dbReference type="EMBL" id="LLXH01000508">
    <property type="protein sequence ID" value="PKC65854.1"/>
    <property type="molecule type" value="Genomic_DNA"/>
</dbReference>
<reference evidence="4 7" key="2">
    <citation type="submission" date="2017-09" db="EMBL/GenBank/DDBJ databases">
        <title>Extensive intraspecific genome diversity in a model arbuscular mycorrhizal fungus.</title>
        <authorList>
            <person name="Chen E.C."/>
            <person name="Morin E."/>
            <person name="Beaudet D."/>
            <person name="Noel J."/>
            <person name="Ndikumana S."/>
            <person name="Charron P."/>
            <person name="St-Onge C."/>
            <person name="Giorgi J."/>
            <person name="Grigoriev I.V."/>
            <person name="Roux C."/>
            <person name="Martin F.M."/>
            <person name="Corradi N."/>
        </authorList>
    </citation>
    <scope>NUCLEOTIDE SEQUENCE [LARGE SCALE GENOMIC DNA]</scope>
    <source>
        <strain evidence="4 7">A5</strain>
    </source>
</reference>
<evidence type="ECO:0000313" key="7">
    <source>
        <dbReference type="Proteomes" id="UP000232722"/>
    </source>
</evidence>
<dbReference type="HAMAP" id="MF_00528">
    <property type="entry name" value="Maf"/>
    <property type="match status" value="1"/>
</dbReference>
<comment type="cofactor">
    <cofactor evidence="1">
        <name>a divalent metal cation</name>
        <dbReference type="ChEBI" id="CHEBI:60240"/>
    </cofactor>
</comment>
<organism evidence="5 6">
    <name type="scientific">Rhizophagus irregularis</name>
    <dbReference type="NCBI Taxonomy" id="588596"/>
    <lineage>
        <taxon>Eukaryota</taxon>
        <taxon>Fungi</taxon>
        <taxon>Fungi incertae sedis</taxon>
        <taxon>Mucoromycota</taxon>
        <taxon>Glomeromycotina</taxon>
        <taxon>Glomeromycetes</taxon>
        <taxon>Glomerales</taxon>
        <taxon>Glomeraceae</taxon>
        <taxon>Rhizophagus</taxon>
    </lineage>
</organism>
<dbReference type="SUPFAM" id="SSF52972">
    <property type="entry name" value="ITPase-like"/>
    <property type="match status" value="1"/>
</dbReference>
<dbReference type="Proteomes" id="UP000232688">
    <property type="component" value="Unassembled WGS sequence"/>
</dbReference>
<gene>
    <name evidence="3" type="ORF">CHRIB12_LOCUS17714</name>
    <name evidence="5" type="ORF">RhiirA1_419954</name>
    <name evidence="4" type="ORF">RhiirA5_363152</name>
</gene>
<protein>
    <submittedName>
        <fullName evidence="5">Maf-like protein</fullName>
    </submittedName>
</protein>
<evidence type="ECO:0000256" key="1">
    <source>
        <dbReference type="ARBA" id="ARBA00001968"/>
    </source>
</evidence>
<dbReference type="VEuPathDB" id="FungiDB:RhiirA1_419954"/>
<evidence type="ECO:0000313" key="6">
    <source>
        <dbReference type="Proteomes" id="UP000232688"/>
    </source>
</evidence>
<dbReference type="GO" id="GO:0047429">
    <property type="term" value="F:nucleoside triphosphate diphosphatase activity"/>
    <property type="evidence" value="ECO:0007669"/>
    <property type="project" value="InterPro"/>
</dbReference>
<proteinExistence type="inferred from homology"/>
<evidence type="ECO:0000256" key="2">
    <source>
        <dbReference type="ARBA" id="ARBA00022801"/>
    </source>
</evidence>
<dbReference type="CDD" id="cd00555">
    <property type="entry name" value="Maf"/>
    <property type="match status" value="1"/>
</dbReference>
<dbReference type="AlphaFoldDB" id="A0A2I1EJL0"/>
<reference evidence="5 6" key="3">
    <citation type="submission" date="2017-10" db="EMBL/GenBank/DDBJ databases">
        <title>Extensive intraspecific genome diversity in a model arbuscular mycorrhizal fungus.</title>
        <authorList>
            <person name="Chen E.C.H."/>
            <person name="Morin E."/>
            <person name="Baudet D."/>
            <person name="Noel J."/>
            <person name="Ndikumana S."/>
            <person name="Charron P."/>
            <person name="St-Onge C."/>
            <person name="Giorgi J."/>
            <person name="Grigoriev I.V."/>
            <person name="Roux C."/>
            <person name="Martin F.M."/>
            <person name="Corradi N."/>
        </authorList>
    </citation>
    <scope>NUCLEOTIDE SEQUENCE [LARGE SCALE GENOMIC DNA]</scope>
    <source>
        <strain evidence="5 6">A1</strain>
    </source>
</reference>